<evidence type="ECO:0000256" key="4">
    <source>
        <dbReference type="ARBA" id="ARBA00023136"/>
    </source>
</evidence>
<keyword evidence="4" id="KW-0472">Membrane</keyword>
<comment type="caution">
    <text evidence="6">The sequence shown here is derived from an EMBL/GenBank/DDBJ whole genome shotgun (WGS) entry which is preliminary data.</text>
</comment>
<dbReference type="SUPFAM" id="SSF111364">
    <property type="entry name" value="Tsx-like channel"/>
    <property type="match status" value="1"/>
</dbReference>
<evidence type="ECO:0000313" key="6">
    <source>
        <dbReference type="EMBL" id="MEA9358335.1"/>
    </source>
</evidence>
<dbReference type="Pfam" id="PF03502">
    <property type="entry name" value="Channel_Tsx"/>
    <property type="match status" value="1"/>
</dbReference>
<evidence type="ECO:0000313" key="7">
    <source>
        <dbReference type="Proteomes" id="UP001302274"/>
    </source>
</evidence>
<name>A0ABU5W3G3_9BACT</name>
<gene>
    <name evidence="6" type="ORF">SHI21_19020</name>
</gene>
<dbReference type="InterPro" id="IPR036777">
    <property type="entry name" value="Channel_Tsx-like_sf"/>
</dbReference>
<evidence type="ECO:0000256" key="2">
    <source>
        <dbReference type="ARBA" id="ARBA00008728"/>
    </source>
</evidence>
<comment type="subcellular location">
    <subcellularLocation>
        <location evidence="1">Cell outer membrane</location>
    </subcellularLocation>
</comment>
<evidence type="ECO:0000256" key="3">
    <source>
        <dbReference type="ARBA" id="ARBA00022729"/>
    </source>
</evidence>
<dbReference type="InterPro" id="IPR018013">
    <property type="entry name" value="Channel_Tsx-like"/>
</dbReference>
<sequence length="257" mass="29449">MTKGHTADFTDGDIHKNDYKWYQFNILQSVDNKLPFGNKHDTFFELEFGGRSGLFEVYGFLDVLDMLDSKDSSLHQKDNLFFKFSPKLSLDALTGHDLSVGPVKEWFIATLFNVGDRALFDEYIGLGADLEVPWFGKVVTKLMARHVRENFGAANEGKFDGYLFNTAWFKPFYTFSNKSFVTYQGFLDYTFAANRIDDDKDHSSSSIAWYNGLYWHSERYSAGYGLKYYNDMGLLRDGGIAGNTTGLGHYFVVTYKF</sequence>
<keyword evidence="3" id="KW-0732">Signal</keyword>
<reference evidence="6 7" key="1">
    <citation type="submission" date="2023-11" db="EMBL/GenBank/DDBJ databases">
        <title>A Novel Polar Bacteriovorax (B. antarcticus) Isolated from the Biocrust in Antarctica.</title>
        <authorList>
            <person name="Mun W."/>
            <person name="Choi S.Y."/>
            <person name="Mitchell R.J."/>
        </authorList>
    </citation>
    <scope>NUCLEOTIDE SEQUENCE [LARGE SCALE GENOMIC DNA]</scope>
    <source>
        <strain evidence="6 7">PP10</strain>
    </source>
</reference>
<organism evidence="6 7">
    <name type="scientific">Bacteriovorax antarcticus</name>
    <dbReference type="NCBI Taxonomy" id="3088717"/>
    <lineage>
        <taxon>Bacteria</taxon>
        <taxon>Pseudomonadati</taxon>
        <taxon>Bdellovibrionota</taxon>
        <taxon>Bacteriovoracia</taxon>
        <taxon>Bacteriovoracales</taxon>
        <taxon>Bacteriovoracaceae</taxon>
        <taxon>Bacteriovorax</taxon>
    </lineage>
</organism>
<protein>
    <submittedName>
        <fullName evidence="6">Outer membrane protein OmpK</fullName>
    </submittedName>
</protein>
<keyword evidence="7" id="KW-1185">Reference proteome</keyword>
<proteinExistence type="inferred from homology"/>
<comment type="similarity">
    <text evidence="2">Belongs to the nucleoside-specific channel-forming outer membrane porin (Tsx) (TC 1.B.10) family.</text>
</comment>
<dbReference type="RefSeq" id="WP_323578689.1">
    <property type="nucleotide sequence ID" value="NZ_JAYGJQ010000003.1"/>
</dbReference>
<dbReference type="InterPro" id="IPR003055">
    <property type="entry name" value="Channel_Tsx"/>
</dbReference>
<evidence type="ECO:0000256" key="1">
    <source>
        <dbReference type="ARBA" id="ARBA00004442"/>
    </source>
</evidence>
<keyword evidence="5" id="KW-0998">Cell outer membrane</keyword>
<dbReference type="Proteomes" id="UP001302274">
    <property type="component" value="Unassembled WGS sequence"/>
</dbReference>
<dbReference type="EMBL" id="JAYGJQ010000003">
    <property type="protein sequence ID" value="MEA9358335.1"/>
    <property type="molecule type" value="Genomic_DNA"/>
</dbReference>
<evidence type="ECO:0000256" key="5">
    <source>
        <dbReference type="ARBA" id="ARBA00023237"/>
    </source>
</evidence>
<dbReference type="PRINTS" id="PR01277">
    <property type="entry name" value="CHANNELTSX"/>
</dbReference>
<dbReference type="Gene3D" id="2.40.230.20">
    <property type="entry name" value="Nucleoside-specific channel-forming protein, Tsx-like"/>
    <property type="match status" value="1"/>
</dbReference>
<accession>A0ABU5W3G3</accession>